<dbReference type="AlphaFoldDB" id="A0A3G9G6V3"/>
<reference evidence="1 2" key="2">
    <citation type="journal article" date="2017" name="Genome Announc.">
        <title>Draft genome sequence of Aquitalea magnusonii strain H3, a plant growth-promoting bacterium of duckweed Lemna minor.</title>
        <authorList>
            <person name="Ishizawa H."/>
            <person name="Kuroda M."/>
            <person name="Ike M."/>
        </authorList>
    </citation>
    <scope>NUCLEOTIDE SEQUENCE [LARGE SCALE GENOMIC DNA]</scope>
    <source>
        <strain evidence="1 2">H3</strain>
    </source>
</reference>
<organism evidence="1 2">
    <name type="scientific">Aquitalea magnusonii</name>
    <dbReference type="NCBI Taxonomy" id="332411"/>
    <lineage>
        <taxon>Bacteria</taxon>
        <taxon>Pseudomonadati</taxon>
        <taxon>Pseudomonadota</taxon>
        <taxon>Betaproteobacteria</taxon>
        <taxon>Neisseriales</taxon>
        <taxon>Chromobacteriaceae</taxon>
        <taxon>Aquitalea</taxon>
    </lineage>
</organism>
<dbReference type="EMBL" id="AP018823">
    <property type="protein sequence ID" value="BBF83798.1"/>
    <property type="molecule type" value="Genomic_DNA"/>
</dbReference>
<evidence type="ECO:0000313" key="2">
    <source>
        <dbReference type="Proteomes" id="UP000198290"/>
    </source>
</evidence>
<reference evidence="2" key="3">
    <citation type="journal article" date="2017" name="Plant Physiol. Biochem.">
        <title>Differential oxidative and antioxidative response of duckweed Lemna minor toward plant growth promoting/inhibiting bacteria.</title>
        <authorList>
            <person name="Ishizawa H."/>
            <person name="Kuroda M."/>
            <person name="Morikawa M."/>
            <person name="Ike M."/>
        </authorList>
    </citation>
    <scope>NUCLEOTIDE SEQUENCE [LARGE SCALE GENOMIC DNA]</scope>
    <source>
        <strain evidence="2">H3</strain>
    </source>
</reference>
<name>A0A3G9G6V3_9NEIS</name>
<sequence>MRFNTERMPAREHFDLGSHWVPLLFQISVRCSLCVLY</sequence>
<gene>
    <name evidence="1" type="ORF">DLM_0114</name>
</gene>
<accession>A0A3G9G6V3</accession>
<dbReference type="Proteomes" id="UP000198290">
    <property type="component" value="Chromosome"/>
</dbReference>
<reference evidence="2" key="1">
    <citation type="journal article" date="2017" name="Biotechnol. Biofuels">
        <title>Evaluation of environmental bacterial communities as a factor affecting the growth of duckweed Lemna minor.</title>
        <authorList>
            <person name="Ishizawa H."/>
            <person name="Kuroda M."/>
            <person name="Morikawa M."/>
            <person name="Ike M."/>
        </authorList>
    </citation>
    <scope>NUCLEOTIDE SEQUENCE [LARGE SCALE GENOMIC DNA]</scope>
    <source>
        <strain evidence="2">H3</strain>
    </source>
</reference>
<proteinExistence type="predicted"/>
<protein>
    <submittedName>
        <fullName evidence="1">Uncharacterized protein</fullName>
    </submittedName>
</protein>
<keyword evidence="2" id="KW-1185">Reference proteome</keyword>
<evidence type="ECO:0000313" key="1">
    <source>
        <dbReference type="EMBL" id="BBF83798.1"/>
    </source>
</evidence>
<dbReference type="KEGG" id="amah:DLM_0114"/>